<dbReference type="InterPro" id="IPR019188">
    <property type="entry name" value="SNAPC1"/>
</dbReference>
<dbReference type="AlphaFoldDB" id="A0A1Y2FZP6"/>
<feature type="region of interest" description="Disordered" evidence="1">
    <location>
        <begin position="269"/>
        <end position="304"/>
    </location>
</feature>
<organism evidence="2 3">
    <name type="scientific">Leucosporidium creatinivorum</name>
    <dbReference type="NCBI Taxonomy" id="106004"/>
    <lineage>
        <taxon>Eukaryota</taxon>
        <taxon>Fungi</taxon>
        <taxon>Dikarya</taxon>
        <taxon>Basidiomycota</taxon>
        <taxon>Pucciniomycotina</taxon>
        <taxon>Microbotryomycetes</taxon>
        <taxon>Leucosporidiales</taxon>
        <taxon>Leucosporidium</taxon>
    </lineage>
</organism>
<keyword evidence="3" id="KW-1185">Reference proteome</keyword>
<dbReference type="OrthoDB" id="3253083at2759"/>
<reference evidence="2 3" key="1">
    <citation type="submission" date="2016-07" db="EMBL/GenBank/DDBJ databases">
        <title>Pervasive Adenine N6-methylation of Active Genes in Fungi.</title>
        <authorList>
            <consortium name="DOE Joint Genome Institute"/>
            <person name="Mondo S.J."/>
            <person name="Dannebaum R.O."/>
            <person name="Kuo R.C."/>
            <person name="Labutti K."/>
            <person name="Haridas S."/>
            <person name="Kuo A."/>
            <person name="Salamov A."/>
            <person name="Ahrendt S.R."/>
            <person name="Lipzen A."/>
            <person name="Sullivan W."/>
            <person name="Andreopoulos W.B."/>
            <person name="Clum A."/>
            <person name="Lindquist E."/>
            <person name="Daum C."/>
            <person name="Ramamoorthy G.K."/>
            <person name="Gryganskyi A."/>
            <person name="Culley D."/>
            <person name="Magnuson J.K."/>
            <person name="James T.Y."/>
            <person name="O'Malley M.A."/>
            <person name="Stajich J.E."/>
            <person name="Spatafora J.W."/>
            <person name="Visel A."/>
            <person name="Grigoriev I.V."/>
        </authorList>
    </citation>
    <scope>NUCLEOTIDE SEQUENCE [LARGE SCALE GENOMIC DNA]</scope>
    <source>
        <strain evidence="2 3">62-1032</strain>
    </source>
</reference>
<dbReference type="Proteomes" id="UP000193467">
    <property type="component" value="Unassembled WGS sequence"/>
</dbReference>
<dbReference type="EMBL" id="MCGR01000005">
    <property type="protein sequence ID" value="ORY89688.1"/>
    <property type="molecule type" value="Genomic_DNA"/>
</dbReference>
<dbReference type="InParanoid" id="A0A1Y2FZP6"/>
<dbReference type="Pfam" id="PF09808">
    <property type="entry name" value="SNAPC1"/>
    <property type="match status" value="1"/>
</dbReference>
<proteinExistence type="predicted"/>
<evidence type="ECO:0000313" key="3">
    <source>
        <dbReference type="Proteomes" id="UP000193467"/>
    </source>
</evidence>
<accession>A0A1Y2FZP6</accession>
<dbReference type="STRING" id="106004.A0A1Y2FZP6"/>
<gene>
    <name evidence="2" type="ORF">BCR35DRAFT_300106</name>
</gene>
<protein>
    <submittedName>
        <fullName evidence="2">Uncharacterized protein</fullName>
    </submittedName>
</protein>
<sequence>MPPRGRPGSKGPAVQETPLETATIRLRPGYDPGLCLQSPLFFASETWANTIRPDVDALLTAFEQNWRAERASGGRSPFELFRELWEEQGWGKLHLTGMMEGPIRKPWAEAVVRGFVEHLNASTAPLRQVAALFSLYALWSTQPPKMEQVFISVDPTTLQYLLTLPDVLAPSLDDPPSPTATDTLPATSNVDQANEDVAATAALPSLDLSVILTSLISENAFFLVPTPTFLFPPLPSNSIREARRKGMDKTAMGLLGAEEEMEALVDGRFGDVPAMGDRSGSPDGRSRSQTVGGEGDGDWDDEKGWMADLGSLQGDYLKTKSSAFPTTSAASSTSNPRPTATNVLESRVLNSAGNLTLGALRTAGSGFGAVMEVDLGDEDLEQGEGAEGMRKRRKVELMGLVGAEGGEPKGLKAFEETVEQLGETVVEVEDCEDEQELTTV</sequence>
<evidence type="ECO:0000313" key="2">
    <source>
        <dbReference type="EMBL" id="ORY89688.1"/>
    </source>
</evidence>
<evidence type="ECO:0000256" key="1">
    <source>
        <dbReference type="SAM" id="MobiDB-lite"/>
    </source>
</evidence>
<name>A0A1Y2FZP6_9BASI</name>
<comment type="caution">
    <text evidence="2">The sequence shown here is derived from an EMBL/GenBank/DDBJ whole genome shotgun (WGS) entry which is preliminary data.</text>
</comment>